<dbReference type="PROSITE" id="PS50893">
    <property type="entry name" value="ABC_TRANSPORTER_2"/>
    <property type="match status" value="1"/>
</dbReference>
<keyword evidence="3" id="KW-0472">Membrane</keyword>
<name>A0ABV8DIR0_9BURK</name>
<keyword evidence="5 7" id="KW-0067">ATP-binding</keyword>
<evidence type="ECO:0000313" key="7">
    <source>
        <dbReference type="EMBL" id="MFC3938222.1"/>
    </source>
</evidence>
<gene>
    <name evidence="7" type="ORF">ACFOW3_26740</name>
</gene>
<dbReference type="InterPro" id="IPR027417">
    <property type="entry name" value="P-loop_NTPase"/>
</dbReference>
<comment type="caution">
    <text evidence="7">The sequence shown here is derived from an EMBL/GenBank/DDBJ whole genome shotgun (WGS) entry which is preliminary data.</text>
</comment>
<dbReference type="SMART" id="SM00382">
    <property type="entry name" value="AAA"/>
    <property type="match status" value="1"/>
</dbReference>
<keyword evidence="4" id="KW-0547">Nucleotide-binding</keyword>
<feature type="domain" description="ABC transporter" evidence="6">
    <location>
        <begin position="30"/>
        <end position="252"/>
    </location>
</feature>
<organism evidence="7 8">
    <name type="scientific">Acidovorax facilis</name>
    <dbReference type="NCBI Taxonomy" id="12917"/>
    <lineage>
        <taxon>Bacteria</taxon>
        <taxon>Pseudomonadati</taxon>
        <taxon>Pseudomonadota</taxon>
        <taxon>Betaproteobacteria</taxon>
        <taxon>Burkholderiales</taxon>
        <taxon>Comamonadaceae</taxon>
        <taxon>Acidovorax</taxon>
    </lineage>
</organism>
<keyword evidence="3" id="KW-1003">Cell membrane</keyword>
<dbReference type="Proteomes" id="UP001595693">
    <property type="component" value="Unassembled WGS sequence"/>
</dbReference>
<dbReference type="RefSeq" id="WP_055401438.1">
    <property type="nucleotide sequence ID" value="NZ_JAMXAX010000152.1"/>
</dbReference>
<dbReference type="SUPFAM" id="SSF52540">
    <property type="entry name" value="P-loop containing nucleoside triphosphate hydrolases"/>
    <property type="match status" value="1"/>
</dbReference>
<reference evidence="8" key="1">
    <citation type="journal article" date="2019" name="Int. J. Syst. Evol. Microbiol.">
        <title>The Global Catalogue of Microorganisms (GCM) 10K type strain sequencing project: providing services to taxonomists for standard genome sequencing and annotation.</title>
        <authorList>
            <consortium name="The Broad Institute Genomics Platform"/>
            <consortium name="The Broad Institute Genome Sequencing Center for Infectious Disease"/>
            <person name="Wu L."/>
            <person name="Ma J."/>
        </authorList>
    </citation>
    <scope>NUCLEOTIDE SEQUENCE [LARGE SCALE GENOMIC DNA]</scope>
    <source>
        <strain evidence="8">CCUG 2113</strain>
    </source>
</reference>
<evidence type="ECO:0000313" key="8">
    <source>
        <dbReference type="Proteomes" id="UP001595693"/>
    </source>
</evidence>
<dbReference type="InterPro" id="IPR003439">
    <property type="entry name" value="ABC_transporter-like_ATP-bd"/>
</dbReference>
<evidence type="ECO:0000256" key="2">
    <source>
        <dbReference type="ARBA" id="ARBA00022448"/>
    </source>
</evidence>
<proteinExistence type="inferred from homology"/>
<keyword evidence="2" id="KW-0813">Transport</keyword>
<keyword evidence="8" id="KW-1185">Reference proteome</keyword>
<evidence type="ECO:0000256" key="4">
    <source>
        <dbReference type="ARBA" id="ARBA00022741"/>
    </source>
</evidence>
<sequence length="254" mass="27447">MAHIQLSNVSIDFPVFTTRSRGLLNTVLGLPMRDKARVEASGLRQVSVHALRDVCLLLRPGDRVGLIGSNGAGKTTLLRVLSGVYEPMQGELSFSGRIAALTDIMLGMDVDATGYDNIIMRGIVMGLTRKQAMGLIPSVEAFTQLGEHLQLPVRTYSQGMLLRLAFAVSTSVVPDILLMDEMIGAGDAKFFSQAKERINGLIEQVSILVLASHNEVILKSFCNRALVLKDGRVVMDGSVDDALAFHNVQQGVSP</sequence>
<evidence type="ECO:0000259" key="6">
    <source>
        <dbReference type="PROSITE" id="PS50893"/>
    </source>
</evidence>
<evidence type="ECO:0000256" key="3">
    <source>
        <dbReference type="ARBA" id="ARBA00022475"/>
    </source>
</evidence>
<dbReference type="PANTHER" id="PTHR46743:SF2">
    <property type="entry name" value="TEICHOIC ACIDS EXPORT ATP-BINDING PROTEIN TAGH"/>
    <property type="match status" value="1"/>
</dbReference>
<dbReference type="PANTHER" id="PTHR46743">
    <property type="entry name" value="TEICHOIC ACIDS EXPORT ATP-BINDING PROTEIN TAGH"/>
    <property type="match status" value="1"/>
</dbReference>
<evidence type="ECO:0000256" key="5">
    <source>
        <dbReference type="ARBA" id="ARBA00022840"/>
    </source>
</evidence>
<dbReference type="InterPro" id="IPR003593">
    <property type="entry name" value="AAA+_ATPase"/>
</dbReference>
<dbReference type="EMBL" id="JBHSAJ010000173">
    <property type="protein sequence ID" value="MFC3938222.1"/>
    <property type="molecule type" value="Genomic_DNA"/>
</dbReference>
<dbReference type="Gene3D" id="3.40.50.300">
    <property type="entry name" value="P-loop containing nucleotide triphosphate hydrolases"/>
    <property type="match status" value="1"/>
</dbReference>
<dbReference type="InterPro" id="IPR015860">
    <property type="entry name" value="ABC_transpr_TagH-like"/>
</dbReference>
<dbReference type="CDD" id="cd03220">
    <property type="entry name" value="ABC_KpsT_Wzt"/>
    <property type="match status" value="1"/>
</dbReference>
<comment type="similarity">
    <text evidence="1">Belongs to the ABC transporter superfamily.</text>
</comment>
<dbReference type="InterPro" id="IPR050683">
    <property type="entry name" value="Bact_Polysacc_Export_ATP-bd"/>
</dbReference>
<dbReference type="Pfam" id="PF00005">
    <property type="entry name" value="ABC_tran"/>
    <property type="match status" value="1"/>
</dbReference>
<evidence type="ECO:0000256" key="1">
    <source>
        <dbReference type="ARBA" id="ARBA00005417"/>
    </source>
</evidence>
<dbReference type="GO" id="GO:0005524">
    <property type="term" value="F:ATP binding"/>
    <property type="evidence" value="ECO:0007669"/>
    <property type="project" value="UniProtKB-KW"/>
</dbReference>
<accession>A0ABV8DIR0</accession>
<protein>
    <submittedName>
        <fullName evidence="7">ABC transporter ATP-binding protein</fullName>
    </submittedName>
</protein>